<organism evidence="1">
    <name type="scientific">uncultured Lysobacter sp</name>
    <dbReference type="NCBI Taxonomy" id="271060"/>
    <lineage>
        <taxon>Bacteria</taxon>
        <taxon>Pseudomonadati</taxon>
        <taxon>Pseudomonadota</taxon>
        <taxon>Gammaproteobacteria</taxon>
        <taxon>Lysobacterales</taxon>
        <taxon>Lysobacteraceae</taxon>
        <taxon>Lysobacter</taxon>
        <taxon>environmental samples</taxon>
    </lineage>
</organism>
<proteinExistence type="predicted"/>
<evidence type="ECO:0000313" key="1">
    <source>
        <dbReference type="EMBL" id="CAA9315977.1"/>
    </source>
</evidence>
<gene>
    <name evidence="1" type="ORF">AVDCRST_MAG71-1003</name>
</gene>
<dbReference type="EMBL" id="CADCUA010000267">
    <property type="protein sequence ID" value="CAA9315977.1"/>
    <property type="molecule type" value="Genomic_DNA"/>
</dbReference>
<accession>A0A6J4KWT8</accession>
<feature type="non-terminal residue" evidence="1">
    <location>
        <position position="71"/>
    </location>
</feature>
<protein>
    <submittedName>
        <fullName evidence="1">Uncharacterized protein</fullName>
    </submittedName>
</protein>
<sequence>MSRSRLAGCLRMEGFLFACTPTWVRASFCQGARSTTSVVVMGLGARVPKLPHPVRLPRHLVPDVRRPVFFL</sequence>
<dbReference type="AlphaFoldDB" id="A0A6J4KWT8"/>
<reference evidence="1" key="1">
    <citation type="submission" date="2020-02" db="EMBL/GenBank/DDBJ databases">
        <authorList>
            <person name="Meier V. D."/>
        </authorList>
    </citation>
    <scope>NUCLEOTIDE SEQUENCE</scope>
    <source>
        <strain evidence="1">AVDCRST_MAG71</strain>
    </source>
</reference>
<name>A0A6J4KWT8_9GAMM</name>